<evidence type="ECO:0000313" key="2">
    <source>
        <dbReference type="EnsemblPlants" id="PNT64070"/>
    </source>
</evidence>
<accession>A0A2K2CPW4</accession>
<gene>
    <name evidence="1" type="ORF">BRADI_4g24202v3</name>
</gene>
<keyword evidence="3" id="KW-1185">Reference proteome</keyword>
<dbReference type="EnsemblPlants" id="PNT64070">
    <property type="protein sequence ID" value="PNT64070"/>
    <property type="gene ID" value="BRADI_4g24202v3"/>
</dbReference>
<protein>
    <submittedName>
        <fullName evidence="1 2">Uncharacterized protein</fullName>
    </submittedName>
</protein>
<reference evidence="1" key="2">
    <citation type="submission" date="2017-06" db="EMBL/GenBank/DDBJ databases">
        <title>WGS assembly of Brachypodium distachyon.</title>
        <authorList>
            <consortium name="The International Brachypodium Initiative"/>
            <person name="Lucas S."/>
            <person name="Harmon-Smith M."/>
            <person name="Lail K."/>
            <person name="Tice H."/>
            <person name="Grimwood J."/>
            <person name="Bruce D."/>
            <person name="Barry K."/>
            <person name="Shu S."/>
            <person name="Lindquist E."/>
            <person name="Wang M."/>
            <person name="Pitluck S."/>
            <person name="Vogel J.P."/>
            <person name="Garvin D.F."/>
            <person name="Mockler T.C."/>
            <person name="Schmutz J."/>
            <person name="Rokhsar D."/>
            <person name="Bevan M.W."/>
        </authorList>
    </citation>
    <scope>NUCLEOTIDE SEQUENCE</scope>
    <source>
        <strain evidence="1">Bd21</strain>
    </source>
</reference>
<dbReference type="Gramene" id="PNT64070">
    <property type="protein sequence ID" value="PNT64070"/>
    <property type="gene ID" value="BRADI_4g24202v3"/>
</dbReference>
<organism evidence="1">
    <name type="scientific">Brachypodium distachyon</name>
    <name type="common">Purple false brome</name>
    <name type="synonym">Trachynia distachya</name>
    <dbReference type="NCBI Taxonomy" id="15368"/>
    <lineage>
        <taxon>Eukaryota</taxon>
        <taxon>Viridiplantae</taxon>
        <taxon>Streptophyta</taxon>
        <taxon>Embryophyta</taxon>
        <taxon>Tracheophyta</taxon>
        <taxon>Spermatophyta</taxon>
        <taxon>Magnoliopsida</taxon>
        <taxon>Liliopsida</taxon>
        <taxon>Poales</taxon>
        <taxon>Poaceae</taxon>
        <taxon>BOP clade</taxon>
        <taxon>Pooideae</taxon>
        <taxon>Stipodae</taxon>
        <taxon>Brachypodieae</taxon>
        <taxon>Brachypodium</taxon>
    </lineage>
</organism>
<dbReference type="Proteomes" id="UP000008810">
    <property type="component" value="Chromosome 4"/>
</dbReference>
<dbReference type="EMBL" id="CM000883">
    <property type="protein sequence ID" value="PNT64070.1"/>
    <property type="molecule type" value="Genomic_DNA"/>
</dbReference>
<sequence>MAAALLVGRSELTRRSLSCDGSGRPAGRPDAAVTHSSLIAGTARKSFGLAHSLTMRALQLFDEMLRPLIQL</sequence>
<evidence type="ECO:0000313" key="1">
    <source>
        <dbReference type="EMBL" id="PNT64070.1"/>
    </source>
</evidence>
<proteinExistence type="predicted"/>
<reference evidence="2" key="3">
    <citation type="submission" date="2018-08" db="UniProtKB">
        <authorList>
            <consortium name="EnsemblPlants"/>
        </authorList>
    </citation>
    <scope>IDENTIFICATION</scope>
    <source>
        <strain evidence="2">cv. Bd21</strain>
    </source>
</reference>
<name>A0A2K2CPW4_BRADI</name>
<evidence type="ECO:0000313" key="3">
    <source>
        <dbReference type="Proteomes" id="UP000008810"/>
    </source>
</evidence>
<reference evidence="1 2" key="1">
    <citation type="journal article" date="2010" name="Nature">
        <title>Genome sequencing and analysis of the model grass Brachypodium distachyon.</title>
        <authorList>
            <consortium name="International Brachypodium Initiative"/>
        </authorList>
    </citation>
    <scope>NUCLEOTIDE SEQUENCE [LARGE SCALE GENOMIC DNA]</scope>
    <source>
        <strain evidence="1 2">Bd21</strain>
    </source>
</reference>
<dbReference type="AlphaFoldDB" id="A0A2K2CPW4"/>
<dbReference type="InParanoid" id="A0A2K2CPW4"/>